<evidence type="ECO:0000313" key="2">
    <source>
        <dbReference type="Proteomes" id="UP001177021"/>
    </source>
</evidence>
<keyword evidence="2" id="KW-1185">Reference proteome</keyword>
<gene>
    <name evidence="1" type="ORF">MILVUS5_LOCUS20988</name>
</gene>
<dbReference type="EMBL" id="CASHSV030000206">
    <property type="protein sequence ID" value="CAJ2653700.1"/>
    <property type="molecule type" value="Genomic_DNA"/>
</dbReference>
<organism evidence="1 2">
    <name type="scientific">Trifolium pratense</name>
    <name type="common">Red clover</name>
    <dbReference type="NCBI Taxonomy" id="57577"/>
    <lineage>
        <taxon>Eukaryota</taxon>
        <taxon>Viridiplantae</taxon>
        <taxon>Streptophyta</taxon>
        <taxon>Embryophyta</taxon>
        <taxon>Tracheophyta</taxon>
        <taxon>Spermatophyta</taxon>
        <taxon>Magnoliopsida</taxon>
        <taxon>eudicotyledons</taxon>
        <taxon>Gunneridae</taxon>
        <taxon>Pentapetalae</taxon>
        <taxon>rosids</taxon>
        <taxon>fabids</taxon>
        <taxon>Fabales</taxon>
        <taxon>Fabaceae</taxon>
        <taxon>Papilionoideae</taxon>
        <taxon>50 kb inversion clade</taxon>
        <taxon>NPAAA clade</taxon>
        <taxon>Hologalegina</taxon>
        <taxon>IRL clade</taxon>
        <taxon>Trifolieae</taxon>
        <taxon>Trifolium</taxon>
    </lineage>
</organism>
<dbReference type="Proteomes" id="UP001177021">
    <property type="component" value="Unassembled WGS sequence"/>
</dbReference>
<comment type="caution">
    <text evidence="1">The sequence shown here is derived from an EMBL/GenBank/DDBJ whole genome shotgun (WGS) entry which is preliminary data.</text>
</comment>
<accession>A0ACB0K8P8</accession>
<protein>
    <submittedName>
        <fullName evidence="1">Uncharacterized protein</fullName>
    </submittedName>
</protein>
<name>A0ACB0K8P8_TRIPR</name>
<reference evidence="1" key="1">
    <citation type="submission" date="2023-10" db="EMBL/GenBank/DDBJ databases">
        <authorList>
            <person name="Rodriguez Cubillos JULIANA M."/>
            <person name="De Vega J."/>
        </authorList>
    </citation>
    <scope>NUCLEOTIDE SEQUENCE</scope>
</reference>
<proteinExistence type="predicted"/>
<sequence length="200" mass="22548">MMKPIKFRLLLLLLLLAFTAESYCTKTCDVALASYNIQIGSNLTYISYIMISKVVSEPEDIFSYNKDTLQSPNSLPGDSRVNVPFTCDCINNEFLGHTFLYELHQGDTYASIAEFTFSNLTNEEGMQRFNVYSPDNIPVDGTLNVTVNCSCGNREVSKDYGLFITYPLTSKDTLESIDDKSSHSLIHAYFSNIRYILVGF</sequence>
<evidence type="ECO:0000313" key="1">
    <source>
        <dbReference type="EMBL" id="CAJ2653700.1"/>
    </source>
</evidence>